<dbReference type="Gene3D" id="1.10.10.60">
    <property type="entry name" value="Homeodomain-like"/>
    <property type="match status" value="1"/>
</dbReference>
<feature type="domain" description="Sigma-54 factor interaction" evidence="5">
    <location>
        <begin position="153"/>
        <end position="381"/>
    </location>
</feature>
<evidence type="ECO:0000256" key="4">
    <source>
        <dbReference type="ARBA" id="ARBA00023163"/>
    </source>
</evidence>
<dbReference type="InterPro" id="IPR002078">
    <property type="entry name" value="Sigma_54_int"/>
</dbReference>
<dbReference type="SUPFAM" id="SSF46689">
    <property type="entry name" value="Homeodomain-like"/>
    <property type="match status" value="1"/>
</dbReference>
<evidence type="ECO:0000313" key="8">
    <source>
        <dbReference type="Proteomes" id="UP000186058"/>
    </source>
</evidence>
<comment type="caution">
    <text evidence="7">The sequence shown here is derived from an EMBL/GenBank/DDBJ whole genome shotgun (WGS) entry which is preliminary data.</text>
</comment>
<dbReference type="Pfam" id="PF02954">
    <property type="entry name" value="HTH_8"/>
    <property type="match status" value="1"/>
</dbReference>
<dbReference type="Pfam" id="PF00158">
    <property type="entry name" value="Sigma54_activat"/>
    <property type="match status" value="1"/>
</dbReference>
<dbReference type="EMBL" id="LVWI01000003">
    <property type="protein sequence ID" value="OKP90488.1"/>
    <property type="molecule type" value="Genomic_DNA"/>
</dbReference>
<dbReference type="Pfam" id="PF25601">
    <property type="entry name" value="AAA_lid_14"/>
    <property type="match status" value="1"/>
</dbReference>
<dbReference type="InterPro" id="IPR025662">
    <property type="entry name" value="Sigma_54_int_dom_ATP-bd_1"/>
</dbReference>
<evidence type="ECO:0000256" key="2">
    <source>
        <dbReference type="ARBA" id="ARBA00022840"/>
    </source>
</evidence>
<dbReference type="PROSITE" id="PS00675">
    <property type="entry name" value="SIGMA54_INTERACT_1"/>
    <property type="match status" value="1"/>
</dbReference>
<keyword evidence="3" id="KW-0805">Transcription regulation</keyword>
<dbReference type="PROSITE" id="PS50045">
    <property type="entry name" value="SIGMA54_INTERACT_4"/>
    <property type="match status" value="1"/>
</dbReference>
<dbReference type="InterPro" id="IPR058031">
    <property type="entry name" value="AAA_lid_NorR"/>
</dbReference>
<dbReference type="SMART" id="SM00382">
    <property type="entry name" value="AAA"/>
    <property type="match status" value="1"/>
</dbReference>
<dbReference type="Gene3D" id="3.30.450.20">
    <property type="entry name" value="PAS domain"/>
    <property type="match status" value="1"/>
</dbReference>
<keyword evidence="2" id="KW-0067">ATP-binding</keyword>
<evidence type="ECO:0000256" key="1">
    <source>
        <dbReference type="ARBA" id="ARBA00022741"/>
    </source>
</evidence>
<evidence type="ECO:0000259" key="5">
    <source>
        <dbReference type="PROSITE" id="PS50045"/>
    </source>
</evidence>
<keyword evidence="1" id="KW-0547">Nucleotide-binding</keyword>
<dbReference type="InterPro" id="IPR000014">
    <property type="entry name" value="PAS"/>
</dbReference>
<organism evidence="7 8">
    <name type="scientific">Paenibacillus helianthi</name>
    <dbReference type="NCBI Taxonomy" id="1349432"/>
    <lineage>
        <taxon>Bacteria</taxon>
        <taxon>Bacillati</taxon>
        <taxon>Bacillota</taxon>
        <taxon>Bacilli</taxon>
        <taxon>Bacillales</taxon>
        <taxon>Paenibacillaceae</taxon>
        <taxon>Paenibacillus</taxon>
    </lineage>
</organism>
<dbReference type="Proteomes" id="UP000186058">
    <property type="component" value="Unassembled WGS sequence"/>
</dbReference>
<dbReference type="Gene3D" id="3.40.50.300">
    <property type="entry name" value="P-loop containing nucleotide triphosphate hydrolases"/>
    <property type="match status" value="1"/>
</dbReference>
<evidence type="ECO:0000256" key="3">
    <source>
        <dbReference type="ARBA" id="ARBA00023015"/>
    </source>
</evidence>
<feature type="domain" description="PAS" evidence="6">
    <location>
        <begin position="14"/>
        <end position="57"/>
    </location>
</feature>
<proteinExistence type="predicted"/>
<dbReference type="CDD" id="cd00009">
    <property type="entry name" value="AAA"/>
    <property type="match status" value="1"/>
</dbReference>
<dbReference type="InterPro" id="IPR002197">
    <property type="entry name" value="HTH_Fis"/>
</dbReference>
<dbReference type="SUPFAM" id="SSF52540">
    <property type="entry name" value="P-loop containing nucleoside triphosphate hydrolases"/>
    <property type="match status" value="1"/>
</dbReference>
<evidence type="ECO:0000313" key="7">
    <source>
        <dbReference type="EMBL" id="OKP90488.1"/>
    </source>
</evidence>
<keyword evidence="4" id="KW-0804">Transcription</keyword>
<evidence type="ECO:0000259" key="6">
    <source>
        <dbReference type="PROSITE" id="PS50112"/>
    </source>
</evidence>
<dbReference type="InterPro" id="IPR003593">
    <property type="entry name" value="AAA+_ATPase"/>
</dbReference>
<dbReference type="PANTHER" id="PTHR32071">
    <property type="entry name" value="TRANSCRIPTIONAL REGULATORY PROTEIN"/>
    <property type="match status" value="1"/>
</dbReference>
<dbReference type="Gene3D" id="1.10.8.60">
    <property type="match status" value="1"/>
</dbReference>
<dbReference type="PROSITE" id="PS50112">
    <property type="entry name" value="PAS"/>
    <property type="match status" value="1"/>
</dbReference>
<dbReference type="InterPro" id="IPR009057">
    <property type="entry name" value="Homeodomain-like_sf"/>
</dbReference>
<sequence>MGLITLTKKNKKTAKRPVDEMNQELPSTLFVTDANGNILISNEFTALTIGVPLEELLKANVQDLVKAGFYNPSITMEAIQTKQKVSRNVNTARGFHVFSTAIPILDKDGEVQLVVTSSNEFKQENINLEADTLTAPQISKKLEEAAAGKATGIIAESLAMKQIIKVCNQIASYDSKVLIYGESGTGKEVIAKYIHRKSEKWKGPFIAINCAAIPSAVFEYELFGYEKGAFAGQAEEKKGMIEIANDGVLFLDEIAEMPLDMQVKLLRVLENNEVRRVGGISNIPINCRIISATNRDLWALVKKGLFREDLYYRINVIPIHIPPLRNRKLDLVGLISSFIANFNQMYGKKFKLSAEEFQNMLVQPWQGNARELRNYVERLVVTEPIDFNPQPEENVADWFSIDHFIDKNQHNLSNLKDFTAVVEGRYIRQVLKACKGNGTEAAKKLGVDRSVIYRKLKKMEEVLDSNGGSSPQ</sequence>
<dbReference type="InterPro" id="IPR027417">
    <property type="entry name" value="P-loop_NTPase"/>
</dbReference>
<gene>
    <name evidence="7" type="ORF">A3844_05520</name>
</gene>
<dbReference type="SUPFAM" id="SSF55785">
    <property type="entry name" value="PYP-like sensor domain (PAS domain)"/>
    <property type="match status" value="1"/>
</dbReference>
<dbReference type="InterPro" id="IPR035965">
    <property type="entry name" value="PAS-like_dom_sf"/>
</dbReference>
<dbReference type="PANTHER" id="PTHR32071:SF121">
    <property type="entry name" value="SIGMA L-DEPENDENT TRANSCRIPTIONAL REGULATOR YQIR-RELATED"/>
    <property type="match status" value="1"/>
</dbReference>
<protein>
    <submittedName>
        <fullName evidence="7">Sigma-54-dependent Fis family transcriptional regulator</fullName>
    </submittedName>
</protein>
<accession>A0ABX3EWB0</accession>
<dbReference type="PRINTS" id="PR01590">
    <property type="entry name" value="HTHFIS"/>
</dbReference>
<keyword evidence="8" id="KW-1185">Reference proteome</keyword>
<reference evidence="7 8" key="1">
    <citation type="submission" date="2016-03" db="EMBL/GenBank/DDBJ databases">
        <authorList>
            <person name="Sant'Anna F.H."/>
            <person name="Ambrosini A."/>
            <person name="Souza R."/>
            <person name="Bach E."/>
            <person name="Fernandes G."/>
            <person name="Balsanelli E."/>
            <person name="Baura V.A."/>
            <person name="Souza E.M."/>
            <person name="Passaglia L."/>
        </authorList>
    </citation>
    <scope>NUCLEOTIDE SEQUENCE [LARGE SCALE GENOMIC DNA]</scope>
    <source>
        <strain evidence="7 8">P26E</strain>
    </source>
</reference>
<name>A0ABX3EWB0_9BACL</name>